<feature type="domain" description="Protein kinase" evidence="27">
    <location>
        <begin position="681"/>
        <end position="997"/>
    </location>
</feature>
<comment type="catalytic activity">
    <reaction evidence="23">
        <text>L-threonyl-[protein] + ATP = O-phospho-L-threonyl-[protein] + ADP + H(+)</text>
        <dbReference type="Rhea" id="RHEA:46608"/>
        <dbReference type="Rhea" id="RHEA-COMP:11060"/>
        <dbReference type="Rhea" id="RHEA-COMP:11605"/>
        <dbReference type="ChEBI" id="CHEBI:15378"/>
        <dbReference type="ChEBI" id="CHEBI:30013"/>
        <dbReference type="ChEBI" id="CHEBI:30616"/>
        <dbReference type="ChEBI" id="CHEBI:61977"/>
        <dbReference type="ChEBI" id="CHEBI:456216"/>
        <dbReference type="EC" id="2.7.11.1"/>
    </reaction>
    <physiologicalReaction direction="left-to-right" evidence="23">
        <dbReference type="Rhea" id="RHEA:46609"/>
    </physiologicalReaction>
</comment>
<keyword evidence="14" id="KW-0067">ATP-binding</keyword>
<dbReference type="GO" id="GO:0005524">
    <property type="term" value="F:ATP binding"/>
    <property type="evidence" value="ECO:0007669"/>
    <property type="project" value="UniProtKB-KW"/>
</dbReference>
<feature type="compositionally biased region" description="Basic residues" evidence="25">
    <location>
        <begin position="295"/>
        <end position="306"/>
    </location>
</feature>
<keyword evidence="17" id="KW-0508">mRNA splicing</keyword>
<feature type="compositionally biased region" description="Basic and acidic residues" evidence="25">
    <location>
        <begin position="381"/>
        <end position="445"/>
    </location>
</feature>
<dbReference type="PROSITE" id="PS00108">
    <property type="entry name" value="PROTEIN_KINASE_ST"/>
    <property type="match status" value="1"/>
</dbReference>
<evidence type="ECO:0000313" key="29">
    <source>
        <dbReference type="RefSeq" id="XP_023932392.1"/>
    </source>
</evidence>
<evidence type="ECO:0000259" key="27">
    <source>
        <dbReference type="PROSITE" id="PS50011"/>
    </source>
</evidence>
<feature type="compositionally biased region" description="Acidic residues" evidence="25">
    <location>
        <begin position="225"/>
        <end position="234"/>
    </location>
</feature>
<dbReference type="GO" id="GO:0005681">
    <property type="term" value="C:spliceosomal complex"/>
    <property type="evidence" value="ECO:0007669"/>
    <property type="project" value="UniProtKB-KW"/>
</dbReference>
<keyword evidence="8" id="KW-0507">mRNA processing</keyword>
<comment type="similarity">
    <text evidence="19">Belongs to the protein kinase superfamily. CMGC Ser/Thr protein kinase family.</text>
</comment>
<keyword evidence="6" id="KW-0723">Serine/threonine-protein kinase</keyword>
<feature type="region of interest" description="Disordered" evidence="25">
    <location>
        <begin position="591"/>
        <end position="621"/>
    </location>
</feature>
<evidence type="ECO:0000256" key="3">
    <source>
        <dbReference type="ARBA" id="ARBA00012513"/>
    </source>
</evidence>
<feature type="region of interest" description="Disordered" evidence="25">
    <location>
        <begin position="138"/>
        <end position="562"/>
    </location>
</feature>
<dbReference type="GO" id="GO:0045292">
    <property type="term" value="P:mRNA cis splicing, via spliceosome"/>
    <property type="evidence" value="ECO:0007669"/>
    <property type="project" value="InterPro"/>
</dbReference>
<protein>
    <recommendedName>
        <fullName evidence="20">Serine/threonine-protein kinase PRP4 homolog</fullName>
        <ecNumber evidence="3">2.7.11.1</ecNumber>
    </recommendedName>
    <alternativeName>
        <fullName evidence="21">PRP4 pre-mRNA-processing factor 4 homolog</fullName>
    </alternativeName>
</protein>
<feature type="compositionally biased region" description="Basic residues" evidence="25">
    <location>
        <begin position="318"/>
        <end position="339"/>
    </location>
</feature>
<feature type="compositionally biased region" description="Basic residues" evidence="25">
    <location>
        <begin position="446"/>
        <end position="459"/>
    </location>
</feature>
<feature type="compositionally biased region" description="Basic and acidic residues" evidence="25">
    <location>
        <begin position="182"/>
        <end position="195"/>
    </location>
</feature>
<dbReference type="PANTHER" id="PTHR24058">
    <property type="entry name" value="DUAL SPECIFICITY PROTEIN KINASE"/>
    <property type="match status" value="1"/>
</dbReference>
<keyword evidence="7" id="KW-0597">Phosphoprotein</keyword>
<evidence type="ECO:0000256" key="7">
    <source>
        <dbReference type="ARBA" id="ARBA00022553"/>
    </source>
</evidence>
<evidence type="ECO:0000256" key="20">
    <source>
        <dbReference type="ARBA" id="ARBA00023637"/>
    </source>
</evidence>
<evidence type="ECO:0000256" key="2">
    <source>
        <dbReference type="ARBA" id="ARBA00004629"/>
    </source>
</evidence>
<dbReference type="GO" id="GO:0004674">
    <property type="term" value="F:protein serine/threonine kinase activity"/>
    <property type="evidence" value="ECO:0007669"/>
    <property type="project" value="UniProtKB-KW"/>
</dbReference>
<dbReference type="Gene3D" id="3.30.200.20">
    <property type="entry name" value="Phosphorylase Kinase, domain 1"/>
    <property type="match status" value="1"/>
</dbReference>
<dbReference type="InterPro" id="IPR011009">
    <property type="entry name" value="Kinase-like_dom_sf"/>
</dbReference>
<evidence type="ECO:0000256" key="13">
    <source>
        <dbReference type="ARBA" id="ARBA00022838"/>
    </source>
</evidence>
<evidence type="ECO:0000256" key="19">
    <source>
        <dbReference type="ARBA" id="ARBA00023596"/>
    </source>
</evidence>
<dbReference type="Pfam" id="PF00069">
    <property type="entry name" value="Pkinase"/>
    <property type="match status" value="1"/>
</dbReference>
<evidence type="ECO:0000256" key="10">
    <source>
        <dbReference type="ARBA" id="ARBA00022728"/>
    </source>
</evidence>
<keyword evidence="28" id="KW-1185">Reference proteome</keyword>
<dbReference type="InterPro" id="IPR000719">
    <property type="entry name" value="Prot_kinase_dom"/>
</dbReference>
<dbReference type="InParanoid" id="A0A2R2MQW3"/>
<feature type="compositionally biased region" description="Polar residues" evidence="25">
    <location>
        <begin position="138"/>
        <end position="157"/>
    </location>
</feature>
<sequence>MVTFLLVYMLCVPRTVQDRTFMVQNSAMWYRTVPCGTDHYGFISYLLLFSDSGSSSGDEEDKTSRSQSHSSKHKEKKKHKHKHKHKKHKKHKHKKHKHEKTNDEEDDSRRKKRKKLEENPIDDLERVKADLRAELEAQSLQNGDSLSESDVKGQSQGDPEKVSAMSLIASGYLSEEEGEVDHEEHVHRLLEERLLAARNQPENDEDQKSETSHAHAKSVSNDNDTNNDIEEGEFDQPSSKARRDKNRDKKKRSRSRDRKRSRSRDRKRSRSKEKRRSRSREKERQISRSKERRSGSRGKRSKSKERKFREFKEEKSPSRKKSRSPVRRKSKTPPRHRSKSPNSRRDRPSERTKSPDRRETRRRSNTPDRRESRRRSNSTEVRGRRERSPDRRDRKELSEKEREAEWERPRRGVERSREARERSRERWLAERGERSPRRGARDRAGHRSRSRDRNRRRSHTPSAEDKFKGSLSEGLALQDKESSEEEIIEDIEISDDEDEEKIIQRRRMEREKLLLQLQTQEDSRDIVSLPPGEESRADSDSQMPSGIASPDSDVSDVADQAADDAAEYARMILSSNDFEESINEKLRQMTSYKEKTEENGDTPEKSKFETEKEKEDNKKKFSNGLDMFSEEDIFSNEDYNSPNLMRQVSGIGNDNPSLTDNWDDAEGYYRVRIGETLDKRYQVYGFTGQGVFSNVVRARDQARGNHECAIKIIRNNEMMHKTGLKELEYLKKLNDADTEDKFHCLRLYRHFFHKQHLCLVFESLNMNLREVLKKYGKDIGLHIKAVRSYSQQLLLALKLLKKCSILHADIKPDNILVNESKLVLKLCDFGSASHISENDITPYLVSRFYRAPEIILGMGYDHNLDLWSVGTTLFELYTGKIMFPGKTNNEMLKLMMDIKGKMPNRVIRKGMFKDNHFDSTYNFMYHEVDKVTQREKVTVLGNVSPSRDLLAELIGYQRLPEDQMRKVTQLKDLLEKMLMLDPAKRISINHALTHPFIQEKI</sequence>
<dbReference type="InterPro" id="IPR044092">
    <property type="entry name" value="STKc_PRP4"/>
</dbReference>
<dbReference type="KEGG" id="lak:106150361"/>
<dbReference type="RefSeq" id="XP_023932392.1">
    <property type="nucleotide sequence ID" value="XM_024076624.1"/>
</dbReference>
<evidence type="ECO:0000256" key="12">
    <source>
        <dbReference type="ARBA" id="ARBA00022777"/>
    </source>
</evidence>
<feature type="compositionally biased region" description="Basic residues" evidence="25">
    <location>
        <begin position="70"/>
        <end position="99"/>
    </location>
</feature>
<feature type="compositionally biased region" description="Acidic residues" evidence="25">
    <location>
        <begin position="482"/>
        <end position="500"/>
    </location>
</feature>
<dbReference type="PANTHER" id="PTHR24058:SF103">
    <property type="entry name" value="SERINE_THREONINE-PROTEIN KINASE PRP4 HOMOLOG"/>
    <property type="match status" value="1"/>
</dbReference>
<evidence type="ECO:0000256" key="15">
    <source>
        <dbReference type="ARBA" id="ARBA00022843"/>
    </source>
</evidence>
<evidence type="ECO:0000256" key="1">
    <source>
        <dbReference type="ARBA" id="ARBA00004123"/>
    </source>
</evidence>
<dbReference type="FunFam" id="3.30.200.20:FF:000123">
    <property type="entry name" value="serine/threonine-protein kinase PRP4 homolog"/>
    <property type="match status" value="1"/>
</dbReference>
<evidence type="ECO:0000256" key="23">
    <source>
        <dbReference type="ARBA" id="ARBA00048659"/>
    </source>
</evidence>
<gene>
    <name evidence="29" type="primary">LOC106150361</name>
</gene>
<dbReference type="OrthoDB" id="3967at2759"/>
<dbReference type="FunCoup" id="A0A2R2MQW3">
    <property type="interactions" value="1937"/>
</dbReference>
<dbReference type="SUPFAM" id="SSF56112">
    <property type="entry name" value="Protein kinase-like (PK-like)"/>
    <property type="match status" value="1"/>
</dbReference>
<dbReference type="FunFam" id="1.10.510.10:FF:000078">
    <property type="entry name" value="Serine/threonine-protein kinase PRP4 homolog"/>
    <property type="match status" value="1"/>
</dbReference>
<feature type="compositionally biased region" description="Basic and acidic residues" evidence="25">
    <location>
        <begin position="343"/>
        <end position="359"/>
    </location>
</feature>
<evidence type="ECO:0000256" key="18">
    <source>
        <dbReference type="ARBA" id="ARBA00023242"/>
    </source>
</evidence>
<dbReference type="PROSITE" id="PS50011">
    <property type="entry name" value="PROTEIN_KINASE_DOM"/>
    <property type="match status" value="1"/>
</dbReference>
<comment type="subcellular location">
    <subcellularLocation>
        <location evidence="2">Chromosome</location>
        <location evidence="2">Centromere</location>
        <location evidence="2">Kinetochore</location>
    </subcellularLocation>
    <subcellularLocation>
        <location evidence="1">Nucleus</location>
    </subcellularLocation>
</comment>
<dbReference type="Gene3D" id="1.10.510.10">
    <property type="entry name" value="Transferase(Phosphotransferase) domain 1"/>
    <property type="match status" value="1"/>
</dbReference>
<feature type="compositionally biased region" description="Basic residues" evidence="25">
    <location>
        <begin position="240"/>
        <end position="279"/>
    </location>
</feature>
<keyword evidence="12 29" id="KW-0418">Kinase</keyword>
<keyword evidence="18" id="KW-0539">Nucleus</keyword>
<accession>A0A2R2MQW3</accession>
<dbReference type="CDD" id="cd14135">
    <property type="entry name" value="STKc_PRP4"/>
    <property type="match status" value="1"/>
</dbReference>
<dbReference type="STRING" id="7574.A0A2R2MQW3"/>
<feature type="compositionally biased region" description="Basic and acidic residues" evidence="25">
    <location>
        <begin position="280"/>
        <end position="294"/>
    </location>
</feature>
<keyword evidence="4" id="KW-0158">Chromosome</keyword>
<keyword evidence="26" id="KW-0732">Signal</keyword>
<dbReference type="GO" id="GO:0000776">
    <property type="term" value="C:kinetochore"/>
    <property type="evidence" value="ECO:0007669"/>
    <property type="project" value="UniProtKB-KW"/>
</dbReference>
<evidence type="ECO:0000256" key="25">
    <source>
        <dbReference type="SAM" id="MobiDB-lite"/>
    </source>
</evidence>
<evidence type="ECO:0000256" key="26">
    <source>
        <dbReference type="SAM" id="SignalP"/>
    </source>
</evidence>
<evidence type="ECO:0000256" key="17">
    <source>
        <dbReference type="ARBA" id="ARBA00023187"/>
    </source>
</evidence>
<proteinExistence type="inferred from homology"/>
<feature type="compositionally biased region" description="Basic and acidic residues" evidence="25">
    <location>
        <begin position="307"/>
        <end position="317"/>
    </location>
</feature>
<comment type="subunit">
    <text evidence="22">Interacts with CLK1 C-terminus. Associates with the U5 snRNP and NCOR1 deacetylase complexes. Identified in the spliceosome C complex.</text>
</comment>
<feature type="chain" id="PRO_5015153704" description="Serine/threonine-protein kinase PRP4 homolog" evidence="26">
    <location>
        <begin position="19"/>
        <end position="1001"/>
    </location>
</feature>
<dbReference type="GeneID" id="106150361"/>
<evidence type="ECO:0000256" key="6">
    <source>
        <dbReference type="ARBA" id="ARBA00022527"/>
    </source>
</evidence>
<reference evidence="29" key="1">
    <citation type="submission" date="2025-08" db="UniProtKB">
        <authorList>
            <consortium name="RefSeq"/>
        </authorList>
    </citation>
    <scope>IDENTIFICATION</scope>
    <source>
        <tissue evidence="29">Gonads</tissue>
    </source>
</reference>
<keyword evidence="9" id="KW-0808">Transferase</keyword>
<evidence type="ECO:0000313" key="28">
    <source>
        <dbReference type="Proteomes" id="UP000085678"/>
    </source>
</evidence>
<evidence type="ECO:0000256" key="14">
    <source>
        <dbReference type="ARBA" id="ARBA00022840"/>
    </source>
</evidence>
<feature type="region of interest" description="Disordered" evidence="25">
    <location>
        <begin position="56"/>
        <end position="122"/>
    </location>
</feature>
<evidence type="ECO:0000256" key="4">
    <source>
        <dbReference type="ARBA" id="ARBA00022454"/>
    </source>
</evidence>
<evidence type="ECO:0000256" key="8">
    <source>
        <dbReference type="ARBA" id="ARBA00022664"/>
    </source>
</evidence>
<evidence type="ECO:0000256" key="16">
    <source>
        <dbReference type="ARBA" id="ARBA00022990"/>
    </source>
</evidence>
<dbReference type="InterPro" id="IPR008271">
    <property type="entry name" value="Ser/Thr_kinase_AS"/>
</dbReference>
<dbReference type="InterPro" id="IPR050494">
    <property type="entry name" value="Ser_Thr_dual-spec_kinase"/>
</dbReference>
<dbReference type="Proteomes" id="UP000085678">
    <property type="component" value="Unplaced"/>
</dbReference>
<keyword evidence="15" id="KW-0832">Ubl conjugation</keyword>
<keyword evidence="10" id="KW-0747">Spliceosome</keyword>
<keyword evidence="16" id="KW-0007">Acetylation</keyword>
<dbReference type="SMART" id="SM00220">
    <property type="entry name" value="S_TKc"/>
    <property type="match status" value="1"/>
</dbReference>
<feature type="compositionally biased region" description="Acidic residues" evidence="25">
    <location>
        <begin position="553"/>
        <end position="562"/>
    </location>
</feature>
<evidence type="ECO:0000256" key="5">
    <source>
        <dbReference type="ARBA" id="ARBA00022499"/>
    </source>
</evidence>
<keyword evidence="13" id="KW-0995">Kinetochore</keyword>
<evidence type="ECO:0000256" key="21">
    <source>
        <dbReference type="ARBA" id="ARBA00031858"/>
    </source>
</evidence>
<dbReference type="AlphaFoldDB" id="A0A2R2MQW3"/>
<feature type="compositionally biased region" description="Basic and acidic residues" evidence="25">
    <location>
        <begin position="501"/>
        <end position="513"/>
    </location>
</feature>
<name>A0A2R2MQW3_LINAN</name>
<feature type="signal peptide" evidence="26">
    <location>
        <begin position="1"/>
        <end position="18"/>
    </location>
</feature>
<keyword evidence="5" id="KW-1017">Isopeptide bond</keyword>
<evidence type="ECO:0000256" key="9">
    <source>
        <dbReference type="ARBA" id="ARBA00022679"/>
    </source>
</evidence>
<dbReference type="EC" id="2.7.11.1" evidence="3"/>
<evidence type="ECO:0000256" key="22">
    <source>
        <dbReference type="ARBA" id="ARBA00046964"/>
    </source>
</evidence>
<comment type="catalytic activity">
    <reaction evidence="24">
        <text>L-seryl-[protein] + ATP = O-phospho-L-seryl-[protein] + ADP + H(+)</text>
        <dbReference type="Rhea" id="RHEA:17989"/>
        <dbReference type="Rhea" id="RHEA-COMP:9863"/>
        <dbReference type="Rhea" id="RHEA-COMP:11604"/>
        <dbReference type="ChEBI" id="CHEBI:15378"/>
        <dbReference type="ChEBI" id="CHEBI:29999"/>
        <dbReference type="ChEBI" id="CHEBI:30616"/>
        <dbReference type="ChEBI" id="CHEBI:83421"/>
        <dbReference type="ChEBI" id="CHEBI:456216"/>
        <dbReference type="EC" id="2.7.11.1"/>
    </reaction>
    <physiologicalReaction direction="left-to-right" evidence="24">
        <dbReference type="Rhea" id="RHEA:17990"/>
    </physiologicalReaction>
</comment>
<keyword evidence="11" id="KW-0547">Nucleotide-binding</keyword>
<evidence type="ECO:0000256" key="11">
    <source>
        <dbReference type="ARBA" id="ARBA00022741"/>
    </source>
</evidence>
<feature type="compositionally biased region" description="Basic and acidic residues" evidence="25">
    <location>
        <begin position="591"/>
        <end position="619"/>
    </location>
</feature>
<organism evidence="28 29">
    <name type="scientific">Lingula anatina</name>
    <name type="common">Brachiopod</name>
    <name type="synonym">Lingula unguis</name>
    <dbReference type="NCBI Taxonomy" id="7574"/>
    <lineage>
        <taxon>Eukaryota</taxon>
        <taxon>Metazoa</taxon>
        <taxon>Spiralia</taxon>
        <taxon>Lophotrochozoa</taxon>
        <taxon>Brachiopoda</taxon>
        <taxon>Linguliformea</taxon>
        <taxon>Lingulata</taxon>
        <taxon>Lingulida</taxon>
        <taxon>Linguloidea</taxon>
        <taxon>Lingulidae</taxon>
        <taxon>Lingula</taxon>
    </lineage>
</organism>
<evidence type="ECO:0000256" key="24">
    <source>
        <dbReference type="ARBA" id="ARBA00048977"/>
    </source>
</evidence>